<accession>A0A915E7T6</accession>
<feature type="region of interest" description="Disordered" evidence="1">
    <location>
        <begin position="81"/>
        <end position="116"/>
    </location>
</feature>
<sequence>MENSGLRHFSTAPTSNTVVDLSGAVYQSSLHTSQFAHLSLLHLLFLHGFLHSQNVSGQERHEERVIWEKLINVFRDSTTNQKQNCCTKPTRRSAAQPRPKYYYRQGSPSSSGPEPSEMDEDCYFVTASWDPYINFFASLFFFVFSVGTAEKLVPNSVLFCGISVFFWVVCFIA</sequence>
<evidence type="ECO:0000256" key="1">
    <source>
        <dbReference type="SAM" id="MobiDB-lite"/>
    </source>
</evidence>
<dbReference type="Proteomes" id="UP000887574">
    <property type="component" value="Unplaced"/>
</dbReference>
<keyword evidence="3" id="KW-1185">Reference proteome</keyword>
<proteinExistence type="predicted"/>
<evidence type="ECO:0000256" key="2">
    <source>
        <dbReference type="SAM" id="Phobius"/>
    </source>
</evidence>
<keyword evidence="2" id="KW-1133">Transmembrane helix</keyword>
<feature type="transmembrane region" description="Helical" evidence="2">
    <location>
        <begin position="132"/>
        <end position="149"/>
    </location>
</feature>
<evidence type="ECO:0000313" key="3">
    <source>
        <dbReference type="Proteomes" id="UP000887574"/>
    </source>
</evidence>
<evidence type="ECO:0000313" key="4">
    <source>
        <dbReference type="WBParaSite" id="jg2973"/>
    </source>
</evidence>
<protein>
    <submittedName>
        <fullName evidence="4">Uncharacterized protein</fullName>
    </submittedName>
</protein>
<feature type="compositionally biased region" description="Low complexity" evidence="1">
    <location>
        <begin position="106"/>
        <end position="115"/>
    </location>
</feature>
<organism evidence="3 4">
    <name type="scientific">Ditylenchus dipsaci</name>
    <dbReference type="NCBI Taxonomy" id="166011"/>
    <lineage>
        <taxon>Eukaryota</taxon>
        <taxon>Metazoa</taxon>
        <taxon>Ecdysozoa</taxon>
        <taxon>Nematoda</taxon>
        <taxon>Chromadorea</taxon>
        <taxon>Rhabditida</taxon>
        <taxon>Tylenchina</taxon>
        <taxon>Tylenchomorpha</taxon>
        <taxon>Sphaerularioidea</taxon>
        <taxon>Anguinidae</taxon>
        <taxon>Anguininae</taxon>
        <taxon>Ditylenchus</taxon>
    </lineage>
</organism>
<keyword evidence="2" id="KW-0472">Membrane</keyword>
<name>A0A915E7T6_9BILA</name>
<reference evidence="4" key="1">
    <citation type="submission" date="2022-11" db="UniProtKB">
        <authorList>
            <consortium name="WormBaseParasite"/>
        </authorList>
    </citation>
    <scope>IDENTIFICATION</scope>
</reference>
<feature type="transmembrane region" description="Helical" evidence="2">
    <location>
        <begin position="155"/>
        <end position="172"/>
    </location>
</feature>
<keyword evidence="2" id="KW-0812">Transmembrane</keyword>
<dbReference type="AlphaFoldDB" id="A0A915E7T6"/>
<dbReference type="WBParaSite" id="jg2973">
    <property type="protein sequence ID" value="jg2973"/>
    <property type="gene ID" value="jg2973"/>
</dbReference>